<keyword evidence="2" id="KW-1133">Transmembrane helix</keyword>
<proteinExistence type="predicted"/>
<evidence type="ECO:0000313" key="5">
    <source>
        <dbReference type="Proteomes" id="UP001432014"/>
    </source>
</evidence>
<evidence type="ECO:0000313" key="4">
    <source>
        <dbReference type="EMBL" id="WUS60329.1"/>
    </source>
</evidence>
<gene>
    <name evidence="4" type="ORF">OG469_35485</name>
</gene>
<evidence type="ECO:0000259" key="3">
    <source>
        <dbReference type="Pfam" id="PF19803"/>
    </source>
</evidence>
<protein>
    <submittedName>
        <fullName evidence="4">Alkaline shock response membrane anchor protein AmaP</fullName>
    </submittedName>
</protein>
<sequence length="206" mass="22674">MTQHPQQPAAADTETPTTRTDRAPGPLRTPSRWWSRRRIPAAIVALVLSAACGALLFDTVRVRTGHTAGAWRKSLTHELSTRPLNDPWIITGAAVAVVLGLWLLVIAFTPGHRRLLPLTAPDTDVDVMLDRAGAALLLRDAALRTPGVSEARIRVRRRHVTARTQIRFRDAETVENELTETLEQQISDLGLASSPRLTVRVRPGKT</sequence>
<keyword evidence="5" id="KW-1185">Reference proteome</keyword>
<dbReference type="Pfam" id="PF19803">
    <property type="entry name" value="DUF6286"/>
    <property type="match status" value="1"/>
</dbReference>
<feature type="region of interest" description="Disordered" evidence="1">
    <location>
        <begin position="1"/>
        <end position="31"/>
    </location>
</feature>
<accession>A0ABZ1WI30</accession>
<evidence type="ECO:0000256" key="1">
    <source>
        <dbReference type="SAM" id="MobiDB-lite"/>
    </source>
</evidence>
<organism evidence="4 5">
    <name type="scientific">Kitasatospora herbaricolor</name>
    <dbReference type="NCBI Taxonomy" id="68217"/>
    <lineage>
        <taxon>Bacteria</taxon>
        <taxon>Bacillati</taxon>
        <taxon>Actinomycetota</taxon>
        <taxon>Actinomycetes</taxon>
        <taxon>Kitasatosporales</taxon>
        <taxon>Streptomycetaceae</taxon>
        <taxon>Kitasatospora</taxon>
    </lineage>
</organism>
<dbReference type="RefSeq" id="WP_329493580.1">
    <property type="nucleotide sequence ID" value="NZ_CP108460.1"/>
</dbReference>
<feature type="domain" description="DUF6286" evidence="3">
    <location>
        <begin position="98"/>
        <end position="202"/>
    </location>
</feature>
<reference evidence="4 5" key="1">
    <citation type="submission" date="2022-10" db="EMBL/GenBank/DDBJ databases">
        <title>The complete genomes of actinobacterial strains from the NBC collection.</title>
        <authorList>
            <person name="Joergensen T.S."/>
            <person name="Alvarez Arevalo M."/>
            <person name="Sterndorff E.B."/>
            <person name="Faurdal D."/>
            <person name="Vuksanovic O."/>
            <person name="Mourched A.-S."/>
            <person name="Charusanti P."/>
            <person name="Shaw S."/>
            <person name="Blin K."/>
            <person name="Weber T."/>
        </authorList>
    </citation>
    <scope>NUCLEOTIDE SEQUENCE [LARGE SCALE GENOMIC DNA]</scope>
    <source>
        <strain evidence="4 5">NBC_01247</strain>
    </source>
</reference>
<dbReference type="Proteomes" id="UP001432014">
    <property type="component" value="Chromosome"/>
</dbReference>
<keyword evidence="2" id="KW-0812">Transmembrane</keyword>
<name>A0ABZ1WI30_9ACTN</name>
<keyword evidence="2" id="KW-0472">Membrane</keyword>
<dbReference type="InterPro" id="IPR046253">
    <property type="entry name" value="DUF6286"/>
</dbReference>
<dbReference type="EMBL" id="CP108482">
    <property type="protein sequence ID" value="WUS60329.1"/>
    <property type="molecule type" value="Genomic_DNA"/>
</dbReference>
<feature type="transmembrane region" description="Helical" evidence="2">
    <location>
        <begin position="39"/>
        <end position="57"/>
    </location>
</feature>
<evidence type="ECO:0000256" key="2">
    <source>
        <dbReference type="SAM" id="Phobius"/>
    </source>
</evidence>
<feature type="transmembrane region" description="Helical" evidence="2">
    <location>
        <begin position="88"/>
        <end position="108"/>
    </location>
</feature>